<reference evidence="2 3" key="1">
    <citation type="journal article" date="2015" name="Nature">
        <title>rRNA introns, odd ribosomes, and small enigmatic genomes across a large radiation of phyla.</title>
        <authorList>
            <person name="Brown C.T."/>
            <person name="Hug L.A."/>
            <person name="Thomas B.C."/>
            <person name="Sharon I."/>
            <person name="Castelle C.J."/>
            <person name="Singh A."/>
            <person name="Wilkins M.J."/>
            <person name="Williams K.H."/>
            <person name="Banfield J.F."/>
        </authorList>
    </citation>
    <scope>NUCLEOTIDE SEQUENCE [LARGE SCALE GENOMIC DNA]</scope>
</reference>
<evidence type="ECO:0000313" key="2">
    <source>
        <dbReference type="EMBL" id="KKS57109.1"/>
    </source>
</evidence>
<proteinExistence type="predicted"/>
<comment type="caution">
    <text evidence="2">The sequence shown here is derived from an EMBL/GenBank/DDBJ whole genome shotgun (WGS) entry which is preliminary data.</text>
</comment>
<protein>
    <recommendedName>
        <fullName evidence="1">PilZ domain-containing protein</fullName>
    </recommendedName>
</protein>
<dbReference type="GO" id="GO:0035438">
    <property type="term" value="F:cyclic-di-GMP binding"/>
    <property type="evidence" value="ECO:0007669"/>
    <property type="project" value="InterPro"/>
</dbReference>
<feature type="domain" description="PilZ" evidence="1">
    <location>
        <begin position="153"/>
        <end position="231"/>
    </location>
</feature>
<dbReference type="EMBL" id="LCDO01000003">
    <property type="protein sequence ID" value="KKS57109.1"/>
    <property type="molecule type" value="Genomic_DNA"/>
</dbReference>
<dbReference type="InterPro" id="IPR009875">
    <property type="entry name" value="PilZ_domain"/>
</dbReference>
<organism evidence="2 3">
    <name type="scientific">Candidatus Magasanikbacteria bacterium GW2011_GWA2_42_32</name>
    <dbReference type="NCBI Taxonomy" id="1619039"/>
    <lineage>
        <taxon>Bacteria</taxon>
        <taxon>Candidatus Magasanikiibacteriota</taxon>
    </lineage>
</organism>
<sequence length="237" mass="26383">MVNDAKNAVLLGVRSDFFEPPPPLKSFVNRRRMLSFPAMSIEEADEIIAKVPGVVLVIVDGVTRNEDGTKLAFDVKKLERLIIKWPDLRFIFLVSQLGIMELPPTDRARIIHEPFNHKTLALMTRRLIGIPERTYYKTLVQFKRLSESVPKGLFGFSVNIEPAGLLLQTETMLQIGEAVGLSFIPPNGGRNVDVKGIVVRETESSEKGTKRFGIKLGGLSPALKEAISDFCLPKSQL</sequence>
<gene>
    <name evidence="2" type="ORF">UV20_C0003G0049</name>
</gene>
<dbReference type="Pfam" id="PF07238">
    <property type="entry name" value="PilZ"/>
    <property type="match status" value="1"/>
</dbReference>
<dbReference type="Proteomes" id="UP000034837">
    <property type="component" value="Unassembled WGS sequence"/>
</dbReference>
<accession>A0A0G1A869</accession>
<dbReference type="Gene3D" id="2.40.10.220">
    <property type="entry name" value="predicted glycosyltransferase like domains"/>
    <property type="match status" value="1"/>
</dbReference>
<name>A0A0G1A869_9BACT</name>
<evidence type="ECO:0000259" key="1">
    <source>
        <dbReference type="Pfam" id="PF07238"/>
    </source>
</evidence>
<evidence type="ECO:0000313" key="3">
    <source>
        <dbReference type="Proteomes" id="UP000034837"/>
    </source>
</evidence>
<dbReference type="AlphaFoldDB" id="A0A0G1A869"/>